<dbReference type="EMBL" id="MDEJ01000058">
    <property type="protein sequence ID" value="PPU93416.1"/>
    <property type="molecule type" value="Genomic_DNA"/>
</dbReference>
<reference evidence="2" key="1">
    <citation type="submission" date="2016-08" db="EMBL/GenBank/DDBJ databases">
        <authorList>
            <person name="Merda D."/>
            <person name="Briand M."/>
            <person name="Taghouti G."/>
            <person name="Carrere S."/>
            <person name="Gouzy J."/>
            <person name="Portier P."/>
            <person name="Jacques M.-A."/>
            <person name="Fischer-Le Saux M."/>
        </authorList>
    </citation>
    <scope>NUCLEOTIDE SEQUENCE [LARGE SCALE GENOMIC DNA]</scope>
    <source>
        <strain evidence="2">CFBP1817</strain>
    </source>
</reference>
<evidence type="ECO:0000313" key="2">
    <source>
        <dbReference type="Proteomes" id="UP000239939"/>
    </source>
</evidence>
<evidence type="ECO:0000313" key="1">
    <source>
        <dbReference type="EMBL" id="PPU93416.1"/>
    </source>
</evidence>
<dbReference type="Proteomes" id="UP000239939">
    <property type="component" value="Unassembled WGS sequence"/>
</dbReference>
<dbReference type="AlphaFoldDB" id="A0A2S7ENQ2"/>
<keyword evidence="2" id="KW-1185">Reference proteome</keyword>
<gene>
    <name evidence="1" type="ORF">XpopCFBP1817_10925</name>
</gene>
<name>A0A2S7ENQ2_9XANT</name>
<protein>
    <submittedName>
        <fullName evidence="1">Uncharacterized protein</fullName>
    </submittedName>
</protein>
<proteinExistence type="predicted"/>
<sequence length="73" mass="7954">METAQFGSLGRKGRHHHLANALDLDQHLQLGACRHLLGDACIEPCGLSVDHAGSRRLIWQIGKRQVGGRVYGA</sequence>
<comment type="caution">
    <text evidence="1">The sequence shown here is derived from an EMBL/GenBank/DDBJ whole genome shotgun (WGS) entry which is preliminary data.</text>
</comment>
<organism evidence="1 2">
    <name type="scientific">Xanthomonas populi</name>
    <dbReference type="NCBI Taxonomy" id="53414"/>
    <lineage>
        <taxon>Bacteria</taxon>
        <taxon>Pseudomonadati</taxon>
        <taxon>Pseudomonadota</taxon>
        <taxon>Gammaproteobacteria</taxon>
        <taxon>Lysobacterales</taxon>
        <taxon>Lysobacteraceae</taxon>
        <taxon>Xanthomonas</taxon>
    </lineage>
</organism>
<accession>A0A2S7ENQ2</accession>